<organism evidence="1 2">
    <name type="scientific">Acrobeloides nanus</name>
    <dbReference type="NCBI Taxonomy" id="290746"/>
    <lineage>
        <taxon>Eukaryota</taxon>
        <taxon>Metazoa</taxon>
        <taxon>Ecdysozoa</taxon>
        <taxon>Nematoda</taxon>
        <taxon>Chromadorea</taxon>
        <taxon>Rhabditida</taxon>
        <taxon>Tylenchina</taxon>
        <taxon>Cephalobomorpha</taxon>
        <taxon>Cephaloboidea</taxon>
        <taxon>Cephalobidae</taxon>
        <taxon>Acrobeloides</taxon>
    </lineage>
</organism>
<keyword evidence="1" id="KW-1185">Reference proteome</keyword>
<proteinExistence type="predicted"/>
<evidence type="ECO:0000313" key="1">
    <source>
        <dbReference type="Proteomes" id="UP000887540"/>
    </source>
</evidence>
<dbReference type="WBParaSite" id="ACRNAN_scaffold9044.g32102.t1">
    <property type="protein sequence ID" value="ACRNAN_scaffold9044.g32102.t1"/>
    <property type="gene ID" value="ACRNAN_scaffold9044.g32102"/>
</dbReference>
<sequence length="124" mass="14609">MIRNVIQRSISTAIRLPRPQGPEISTLEQLKNTTPEKQLNDPTAELFSENCLECEAEMKQDIEAAYKRIHAECAGIDEILDDTWFLQWHERRKYEDLSEKTRSYFSALDAQLCKYQRNQKKFNV</sequence>
<name>A0A914EKA4_9BILA</name>
<protein>
    <submittedName>
        <fullName evidence="2">Uncharacterized protein</fullName>
    </submittedName>
</protein>
<dbReference type="AlphaFoldDB" id="A0A914EKA4"/>
<evidence type="ECO:0000313" key="2">
    <source>
        <dbReference type="WBParaSite" id="ACRNAN_scaffold9044.g32102.t1"/>
    </source>
</evidence>
<reference evidence="2" key="1">
    <citation type="submission" date="2022-11" db="UniProtKB">
        <authorList>
            <consortium name="WormBaseParasite"/>
        </authorList>
    </citation>
    <scope>IDENTIFICATION</scope>
</reference>
<accession>A0A914EKA4</accession>
<dbReference type="Proteomes" id="UP000887540">
    <property type="component" value="Unplaced"/>
</dbReference>